<organism evidence="1 2">
    <name type="scientific">Liquorilactobacillus satsumensis DSM 16230 = JCM 12392</name>
    <dbReference type="NCBI Taxonomy" id="1423801"/>
    <lineage>
        <taxon>Bacteria</taxon>
        <taxon>Bacillati</taxon>
        <taxon>Bacillota</taxon>
        <taxon>Bacilli</taxon>
        <taxon>Lactobacillales</taxon>
        <taxon>Lactobacillaceae</taxon>
        <taxon>Liquorilactobacillus</taxon>
    </lineage>
</organism>
<dbReference type="AlphaFoldDB" id="A0A0R1V3T5"/>
<dbReference type="Proteomes" id="UP000051166">
    <property type="component" value="Unassembled WGS sequence"/>
</dbReference>
<name>A0A0R1V3T5_9LACO</name>
<keyword evidence="2" id="KW-1185">Reference proteome</keyword>
<comment type="caution">
    <text evidence="1">The sequence shown here is derived from an EMBL/GenBank/DDBJ whole genome shotgun (WGS) entry which is preliminary data.</text>
</comment>
<gene>
    <name evidence="1" type="ORF">FD50_GL001442</name>
</gene>
<dbReference type="EMBL" id="AZFQ01000052">
    <property type="protein sequence ID" value="KRL97461.1"/>
    <property type="molecule type" value="Genomic_DNA"/>
</dbReference>
<reference evidence="1 2" key="1">
    <citation type="journal article" date="2015" name="Genome Announc.">
        <title>Expanding the biotechnology potential of lactobacilli through comparative genomics of 213 strains and associated genera.</title>
        <authorList>
            <person name="Sun Z."/>
            <person name="Harris H.M."/>
            <person name="McCann A."/>
            <person name="Guo C."/>
            <person name="Argimon S."/>
            <person name="Zhang W."/>
            <person name="Yang X."/>
            <person name="Jeffery I.B."/>
            <person name="Cooney J.C."/>
            <person name="Kagawa T.F."/>
            <person name="Liu W."/>
            <person name="Song Y."/>
            <person name="Salvetti E."/>
            <person name="Wrobel A."/>
            <person name="Rasinkangas P."/>
            <person name="Parkhill J."/>
            <person name="Rea M.C."/>
            <person name="O'Sullivan O."/>
            <person name="Ritari J."/>
            <person name="Douillard F.P."/>
            <person name="Paul Ross R."/>
            <person name="Yang R."/>
            <person name="Briner A.E."/>
            <person name="Felis G.E."/>
            <person name="de Vos W.M."/>
            <person name="Barrangou R."/>
            <person name="Klaenhammer T.R."/>
            <person name="Caufield P.W."/>
            <person name="Cui Y."/>
            <person name="Zhang H."/>
            <person name="O'Toole P.W."/>
        </authorList>
    </citation>
    <scope>NUCLEOTIDE SEQUENCE [LARGE SCALE GENOMIC DNA]</scope>
    <source>
        <strain evidence="1 2">DSM 16230</strain>
    </source>
</reference>
<evidence type="ECO:0000313" key="1">
    <source>
        <dbReference type="EMBL" id="KRL97461.1"/>
    </source>
</evidence>
<sequence length="204" mass="23103">MSPKIIFAITSGVVFQNKKNSIALFLKCSRKDCGKFYCLEFPCIADRFLDLREIQPSIPYTYSPHLKNDLPKNLNNTFPGFKKIYDQSLQAESMGLDEIAGVGYRKAIEFLLKEFVISKNPEKRSEIESKFLGNVINENLDDLPRIQTLAKAAVWIGNDETHFVKIHSEKDLKDMKGFLSAAALYISAELKADEAEAFINPQES</sequence>
<evidence type="ECO:0000313" key="2">
    <source>
        <dbReference type="Proteomes" id="UP000051166"/>
    </source>
</evidence>
<protein>
    <submittedName>
        <fullName evidence="1">Uncharacterized protein</fullName>
    </submittedName>
</protein>
<dbReference type="PATRIC" id="fig|1423801.4.peg.1479"/>
<proteinExistence type="predicted"/>
<accession>A0A0R1V3T5</accession>
<dbReference type="OrthoDB" id="1092260at2"/>